<accession>A0AAV9DAU3</accession>
<dbReference type="EMBL" id="JAUJYO010000014">
    <property type="protein sequence ID" value="KAK1298295.1"/>
    <property type="molecule type" value="Genomic_DNA"/>
</dbReference>
<dbReference type="PANTHER" id="PTHR33448">
    <property type="entry name" value="CHLOROPLAST PROTEIN HCF243-RELATED"/>
    <property type="match status" value="1"/>
</dbReference>
<evidence type="ECO:0000313" key="3">
    <source>
        <dbReference type="Proteomes" id="UP001180020"/>
    </source>
</evidence>
<protein>
    <submittedName>
        <fullName evidence="2">Uncharacterized protein</fullName>
    </submittedName>
</protein>
<evidence type="ECO:0000256" key="1">
    <source>
        <dbReference type="SAM" id="MobiDB-lite"/>
    </source>
</evidence>
<dbReference type="PANTHER" id="PTHR33448:SF4">
    <property type="entry name" value="CHLOROPLAST PROTEIN HCF243"/>
    <property type="match status" value="1"/>
</dbReference>
<feature type="region of interest" description="Disordered" evidence="1">
    <location>
        <begin position="1"/>
        <end position="23"/>
    </location>
</feature>
<reference evidence="2" key="2">
    <citation type="submission" date="2023-06" db="EMBL/GenBank/DDBJ databases">
        <authorList>
            <person name="Ma L."/>
            <person name="Liu K.-W."/>
            <person name="Li Z."/>
            <person name="Hsiao Y.-Y."/>
            <person name="Qi Y."/>
            <person name="Fu T."/>
            <person name="Tang G."/>
            <person name="Zhang D."/>
            <person name="Sun W.-H."/>
            <person name="Liu D.-K."/>
            <person name="Li Y."/>
            <person name="Chen G.-Z."/>
            <person name="Liu X.-D."/>
            <person name="Liao X.-Y."/>
            <person name="Jiang Y.-T."/>
            <person name="Yu X."/>
            <person name="Hao Y."/>
            <person name="Huang J."/>
            <person name="Zhao X.-W."/>
            <person name="Ke S."/>
            <person name="Chen Y.-Y."/>
            <person name="Wu W.-L."/>
            <person name="Hsu J.-L."/>
            <person name="Lin Y.-F."/>
            <person name="Huang M.-D."/>
            <person name="Li C.-Y."/>
            <person name="Huang L."/>
            <person name="Wang Z.-W."/>
            <person name="Zhao X."/>
            <person name="Zhong W.-Y."/>
            <person name="Peng D.-H."/>
            <person name="Ahmad S."/>
            <person name="Lan S."/>
            <person name="Zhang J.-S."/>
            <person name="Tsai W.-C."/>
            <person name="Van De Peer Y."/>
            <person name="Liu Z.-J."/>
        </authorList>
    </citation>
    <scope>NUCLEOTIDE SEQUENCE</scope>
    <source>
        <strain evidence="2">CP</strain>
        <tissue evidence="2">Leaves</tissue>
    </source>
</reference>
<dbReference type="AlphaFoldDB" id="A0AAV9DAU3"/>
<organism evidence="2 3">
    <name type="scientific">Acorus calamus</name>
    <name type="common">Sweet flag</name>
    <dbReference type="NCBI Taxonomy" id="4465"/>
    <lineage>
        <taxon>Eukaryota</taxon>
        <taxon>Viridiplantae</taxon>
        <taxon>Streptophyta</taxon>
        <taxon>Embryophyta</taxon>
        <taxon>Tracheophyta</taxon>
        <taxon>Spermatophyta</taxon>
        <taxon>Magnoliopsida</taxon>
        <taxon>Liliopsida</taxon>
        <taxon>Acoraceae</taxon>
        <taxon>Acorus</taxon>
    </lineage>
</organism>
<feature type="region of interest" description="Disordered" evidence="1">
    <location>
        <begin position="40"/>
        <end position="59"/>
    </location>
</feature>
<name>A0AAV9DAU3_ACOCL</name>
<dbReference type="Proteomes" id="UP001180020">
    <property type="component" value="Unassembled WGS sequence"/>
</dbReference>
<gene>
    <name evidence="2" type="ORF">QJS10_CPB14g01322</name>
</gene>
<proteinExistence type="predicted"/>
<comment type="caution">
    <text evidence="2">The sequence shown here is derived from an EMBL/GenBank/DDBJ whole genome shotgun (WGS) entry which is preliminary data.</text>
</comment>
<reference evidence="2" key="1">
    <citation type="journal article" date="2023" name="Nat. Commun.">
        <title>Diploid and tetraploid genomes of Acorus and the evolution of monocots.</title>
        <authorList>
            <person name="Ma L."/>
            <person name="Liu K.W."/>
            <person name="Li Z."/>
            <person name="Hsiao Y.Y."/>
            <person name="Qi Y."/>
            <person name="Fu T."/>
            <person name="Tang G.D."/>
            <person name="Zhang D."/>
            <person name="Sun W.H."/>
            <person name="Liu D.K."/>
            <person name="Li Y."/>
            <person name="Chen G.Z."/>
            <person name="Liu X.D."/>
            <person name="Liao X.Y."/>
            <person name="Jiang Y.T."/>
            <person name="Yu X."/>
            <person name="Hao Y."/>
            <person name="Huang J."/>
            <person name="Zhao X.W."/>
            <person name="Ke S."/>
            <person name="Chen Y.Y."/>
            <person name="Wu W.L."/>
            <person name="Hsu J.L."/>
            <person name="Lin Y.F."/>
            <person name="Huang M.D."/>
            <person name="Li C.Y."/>
            <person name="Huang L."/>
            <person name="Wang Z.W."/>
            <person name="Zhao X."/>
            <person name="Zhong W.Y."/>
            <person name="Peng D.H."/>
            <person name="Ahmad S."/>
            <person name="Lan S."/>
            <person name="Zhang J.S."/>
            <person name="Tsai W.C."/>
            <person name="Van de Peer Y."/>
            <person name="Liu Z.J."/>
        </authorList>
    </citation>
    <scope>NUCLEOTIDE SEQUENCE</scope>
    <source>
        <strain evidence="2">CP</strain>
    </source>
</reference>
<feature type="compositionally biased region" description="Basic residues" evidence="1">
    <location>
        <begin position="40"/>
        <end position="53"/>
    </location>
</feature>
<evidence type="ECO:0000313" key="2">
    <source>
        <dbReference type="EMBL" id="KAK1298295.1"/>
    </source>
</evidence>
<sequence>MFPASVSSTQRKKGDDFEALEPSSPKVTCIGQVRVKTMKNHHHNNHLRSRSRRRGGEVSFRKEEMVETTTECLPSRNQRWVHLPLSICEALRAFGAEISCLFPSCGGGERRGLCGSGRERGEEEKEKEGFWVGGGSRGVNLARWLMVVEEEEKRVEEMGVVLDVAPKED</sequence>
<keyword evidence="3" id="KW-1185">Reference proteome</keyword>